<dbReference type="GeneID" id="27323980"/>
<evidence type="ECO:0000313" key="7">
    <source>
        <dbReference type="Proteomes" id="UP000054302"/>
    </source>
</evidence>
<proteinExistence type="inferred from homology"/>
<dbReference type="GO" id="GO:0046872">
    <property type="term" value="F:metal ion binding"/>
    <property type="evidence" value="ECO:0007669"/>
    <property type="project" value="UniProtKB-KW"/>
</dbReference>
<dbReference type="Gene3D" id="3.90.1590.10">
    <property type="entry name" value="glutathione-dependent formaldehyde- activating enzyme (gfa)"/>
    <property type="match status" value="1"/>
</dbReference>
<evidence type="ECO:0000256" key="2">
    <source>
        <dbReference type="ARBA" id="ARBA00022723"/>
    </source>
</evidence>
<evidence type="ECO:0000259" key="5">
    <source>
        <dbReference type="PROSITE" id="PS51891"/>
    </source>
</evidence>
<dbReference type="GO" id="GO:0016846">
    <property type="term" value="F:carbon-sulfur lyase activity"/>
    <property type="evidence" value="ECO:0007669"/>
    <property type="project" value="InterPro"/>
</dbReference>
<comment type="similarity">
    <text evidence="1">Belongs to the Gfa family.</text>
</comment>
<keyword evidence="4" id="KW-0456">Lyase</keyword>
<evidence type="ECO:0000256" key="3">
    <source>
        <dbReference type="ARBA" id="ARBA00022833"/>
    </source>
</evidence>
<dbReference type="HOGENOM" id="CLU_055491_4_0_1"/>
<keyword evidence="2" id="KW-0479">Metal-binding</keyword>
<dbReference type="InterPro" id="IPR006913">
    <property type="entry name" value="CENP-V/GFA"/>
</dbReference>
<dbReference type="PROSITE" id="PS51891">
    <property type="entry name" value="CENP_V_GFA"/>
    <property type="match status" value="1"/>
</dbReference>
<keyword evidence="7" id="KW-1185">Reference proteome</keyword>
<dbReference type="EMBL" id="KN847523">
    <property type="protein sequence ID" value="KIV91617.1"/>
    <property type="molecule type" value="Genomic_DNA"/>
</dbReference>
<evidence type="ECO:0000256" key="4">
    <source>
        <dbReference type="ARBA" id="ARBA00023239"/>
    </source>
</evidence>
<feature type="domain" description="CENP-V/GFA" evidence="5">
    <location>
        <begin position="1"/>
        <end position="84"/>
    </location>
</feature>
<accession>A0A0D1ZAB4</accession>
<dbReference type="OMA" id="FATRTVC"/>
<dbReference type="OrthoDB" id="4112487at2759"/>
<evidence type="ECO:0000313" key="6">
    <source>
        <dbReference type="EMBL" id="KIV91617.1"/>
    </source>
</evidence>
<dbReference type="PANTHER" id="PTHR33337:SF40">
    <property type="entry name" value="CENP-V_GFA DOMAIN-CONTAINING PROTEIN-RELATED"/>
    <property type="match status" value="1"/>
</dbReference>
<dbReference type="VEuPathDB" id="FungiDB:PV10_06135"/>
<dbReference type="PANTHER" id="PTHR33337">
    <property type="entry name" value="GFA DOMAIN-CONTAINING PROTEIN"/>
    <property type="match status" value="1"/>
</dbReference>
<sequence length="131" mass="14424">MTACHCKTCQKISGGPFLGFAGLKASDLKWSQQPDMWSISDIAERGFCKVCGSAMSMKYAFGGGKIGVTLGTITAADPPLPPIKDHIFLAEKASWFVLPDDGAAREDDFGGDWRERIARWREQHKQEDRSS</sequence>
<dbReference type="STRING" id="212818.A0A0D1ZAB4"/>
<dbReference type="SUPFAM" id="SSF51316">
    <property type="entry name" value="Mss4-like"/>
    <property type="match status" value="1"/>
</dbReference>
<name>A0A0D1ZAB4_EXOME</name>
<dbReference type="Proteomes" id="UP000054302">
    <property type="component" value="Unassembled WGS sequence"/>
</dbReference>
<gene>
    <name evidence="6" type="ORF">PV10_06135</name>
</gene>
<dbReference type="AlphaFoldDB" id="A0A0D1ZAB4"/>
<reference evidence="6 7" key="1">
    <citation type="submission" date="2015-01" db="EMBL/GenBank/DDBJ databases">
        <title>The Genome Sequence of Exophiala mesophila CBS40295.</title>
        <authorList>
            <consortium name="The Broad Institute Genomics Platform"/>
            <person name="Cuomo C."/>
            <person name="de Hoog S."/>
            <person name="Gorbushina A."/>
            <person name="Stielow B."/>
            <person name="Teixiera M."/>
            <person name="Abouelleil A."/>
            <person name="Chapman S.B."/>
            <person name="Priest M."/>
            <person name="Young S.K."/>
            <person name="Wortman J."/>
            <person name="Nusbaum C."/>
            <person name="Birren B."/>
        </authorList>
    </citation>
    <scope>NUCLEOTIDE SEQUENCE [LARGE SCALE GENOMIC DNA]</scope>
    <source>
        <strain evidence="6 7">CBS 40295</strain>
    </source>
</reference>
<protein>
    <recommendedName>
        <fullName evidence="5">CENP-V/GFA domain-containing protein</fullName>
    </recommendedName>
</protein>
<dbReference type="RefSeq" id="XP_016223191.1">
    <property type="nucleotide sequence ID" value="XM_016370898.1"/>
</dbReference>
<evidence type="ECO:0000256" key="1">
    <source>
        <dbReference type="ARBA" id="ARBA00005495"/>
    </source>
</evidence>
<keyword evidence="3" id="KW-0862">Zinc</keyword>
<dbReference type="Pfam" id="PF04828">
    <property type="entry name" value="GFA"/>
    <property type="match status" value="1"/>
</dbReference>
<organism evidence="6 7">
    <name type="scientific">Exophiala mesophila</name>
    <name type="common">Black yeast-like fungus</name>
    <dbReference type="NCBI Taxonomy" id="212818"/>
    <lineage>
        <taxon>Eukaryota</taxon>
        <taxon>Fungi</taxon>
        <taxon>Dikarya</taxon>
        <taxon>Ascomycota</taxon>
        <taxon>Pezizomycotina</taxon>
        <taxon>Eurotiomycetes</taxon>
        <taxon>Chaetothyriomycetidae</taxon>
        <taxon>Chaetothyriales</taxon>
        <taxon>Herpotrichiellaceae</taxon>
        <taxon>Exophiala</taxon>
    </lineage>
</organism>
<dbReference type="InterPro" id="IPR011057">
    <property type="entry name" value="Mss4-like_sf"/>
</dbReference>